<reference evidence="1" key="1">
    <citation type="submission" date="2023-08" db="EMBL/GenBank/DDBJ databases">
        <authorList>
            <person name="Alioto T."/>
            <person name="Alioto T."/>
            <person name="Gomez Garrido J."/>
        </authorList>
    </citation>
    <scope>NUCLEOTIDE SEQUENCE</scope>
</reference>
<name>A0AA36AZ64_OCTVU</name>
<accession>A0AA36AZ64</accession>
<dbReference type="Proteomes" id="UP001162480">
    <property type="component" value="Chromosome 5"/>
</dbReference>
<evidence type="ECO:0000313" key="2">
    <source>
        <dbReference type="Proteomes" id="UP001162480"/>
    </source>
</evidence>
<gene>
    <name evidence="1" type="ORF">OCTVUL_1B024368</name>
</gene>
<dbReference type="AlphaFoldDB" id="A0AA36AZ64"/>
<protein>
    <submittedName>
        <fullName evidence="1">Uncharacterized protein</fullName>
    </submittedName>
</protein>
<keyword evidence="2" id="KW-1185">Reference proteome</keyword>
<organism evidence="1 2">
    <name type="scientific">Octopus vulgaris</name>
    <name type="common">Common octopus</name>
    <dbReference type="NCBI Taxonomy" id="6645"/>
    <lineage>
        <taxon>Eukaryota</taxon>
        <taxon>Metazoa</taxon>
        <taxon>Spiralia</taxon>
        <taxon>Lophotrochozoa</taxon>
        <taxon>Mollusca</taxon>
        <taxon>Cephalopoda</taxon>
        <taxon>Coleoidea</taxon>
        <taxon>Octopodiformes</taxon>
        <taxon>Octopoda</taxon>
        <taxon>Incirrata</taxon>
        <taxon>Octopodidae</taxon>
        <taxon>Octopus</taxon>
    </lineage>
</organism>
<sequence>MCGMLWNIIKNSQEIRLIRKSVSDVYFVCDFPRSNKRQKPSRMGSIIAGGGDDEVAALVGCGFAALVVDVVTGGGNDAAEAAEAAEVAEAATCDVVVVTTAADGGVTTLVFVLFPDSVNSTEPCDLHWYCLLP</sequence>
<evidence type="ECO:0000313" key="1">
    <source>
        <dbReference type="EMBL" id="CAI9723617.1"/>
    </source>
</evidence>
<dbReference type="EMBL" id="OX597818">
    <property type="protein sequence ID" value="CAI9723617.1"/>
    <property type="molecule type" value="Genomic_DNA"/>
</dbReference>
<proteinExistence type="predicted"/>